<dbReference type="Gene3D" id="3.90.245.10">
    <property type="entry name" value="Ribonucleoside hydrolase-like"/>
    <property type="match status" value="1"/>
</dbReference>
<dbReference type="AlphaFoldDB" id="A0AAE4AP56"/>
<dbReference type="GO" id="GO:0005829">
    <property type="term" value="C:cytosol"/>
    <property type="evidence" value="ECO:0007669"/>
    <property type="project" value="TreeGrafter"/>
</dbReference>
<dbReference type="Pfam" id="PF01156">
    <property type="entry name" value="IU_nuc_hydro"/>
    <property type="match status" value="1"/>
</dbReference>
<evidence type="ECO:0000313" key="4">
    <source>
        <dbReference type="EMBL" id="MDQ0290170.1"/>
    </source>
</evidence>
<evidence type="ECO:0000256" key="2">
    <source>
        <dbReference type="ARBA" id="ARBA00023295"/>
    </source>
</evidence>
<accession>A0AAE4AP56</accession>
<sequence length="308" mass="34490">MAHSQFPVLPEALRVARLAPPRGPVQCVLDTDTYNEVDDQFALAYALLSPQSLNLQAVYAAPFHNNRSAGPEDGMVKSYAEIQQVIAKMGIAPRDNFVFEGSRSWLIDSNEPVDSPAARDLIKKAMACENEPLYVMTIGAPTNVASALLLEPELVRHIVVVWLGGQPHDWRTAREFNLQQDLFASRILFDSGVPLVQIPCTNVAEHLRVTIPELDAFLGGKNDLGQYLCDIVRGYTKDPFAWSKVIWDISAVAWLINPQWLDSALVHSPTLSSQFTYTQDYTRHLMRVALHLNRDAIFRDLYQKIGCC</sequence>
<dbReference type="InterPro" id="IPR023186">
    <property type="entry name" value="IUNH"/>
</dbReference>
<comment type="caution">
    <text evidence="4">The sequence shown here is derived from an EMBL/GenBank/DDBJ whole genome shotgun (WGS) entry which is preliminary data.</text>
</comment>
<dbReference type="InterPro" id="IPR001910">
    <property type="entry name" value="Inosine/uridine_hydrolase_dom"/>
</dbReference>
<keyword evidence="1" id="KW-0378">Hydrolase</keyword>
<feature type="domain" description="Inosine/uridine-preferring nucleoside hydrolase" evidence="3">
    <location>
        <begin position="28"/>
        <end position="264"/>
    </location>
</feature>
<dbReference type="GO" id="GO:0008477">
    <property type="term" value="F:purine nucleosidase activity"/>
    <property type="evidence" value="ECO:0007669"/>
    <property type="project" value="TreeGrafter"/>
</dbReference>
<proteinExistence type="predicted"/>
<keyword evidence="2" id="KW-0326">Glycosidase</keyword>
<evidence type="ECO:0000259" key="3">
    <source>
        <dbReference type="Pfam" id="PF01156"/>
    </source>
</evidence>
<dbReference type="PANTHER" id="PTHR12304">
    <property type="entry name" value="INOSINE-URIDINE PREFERRING NUCLEOSIDE HYDROLASE"/>
    <property type="match status" value="1"/>
</dbReference>
<dbReference type="GO" id="GO:0006152">
    <property type="term" value="P:purine nucleoside catabolic process"/>
    <property type="evidence" value="ECO:0007669"/>
    <property type="project" value="TreeGrafter"/>
</dbReference>
<evidence type="ECO:0000313" key="5">
    <source>
        <dbReference type="Proteomes" id="UP001238163"/>
    </source>
</evidence>
<dbReference type="InterPro" id="IPR036452">
    <property type="entry name" value="Ribo_hydro-like"/>
</dbReference>
<dbReference type="RefSeq" id="WP_307261585.1">
    <property type="nucleotide sequence ID" value="NZ_JAUSVL010000001.1"/>
</dbReference>
<evidence type="ECO:0000256" key="1">
    <source>
        <dbReference type="ARBA" id="ARBA00022801"/>
    </source>
</evidence>
<reference evidence="4" key="1">
    <citation type="submission" date="2023-07" db="EMBL/GenBank/DDBJ databases">
        <title>Genomic Encyclopedia of Type Strains, Phase IV (KMG-IV): sequencing the most valuable type-strain genomes for metagenomic binning, comparative biology and taxonomic classification.</title>
        <authorList>
            <person name="Goeker M."/>
        </authorList>
    </citation>
    <scope>NUCLEOTIDE SEQUENCE</scope>
    <source>
        <strain evidence="4">DSM 24202</strain>
    </source>
</reference>
<organism evidence="4 5">
    <name type="scientific">Oligosphaera ethanolica</name>
    <dbReference type="NCBI Taxonomy" id="760260"/>
    <lineage>
        <taxon>Bacteria</taxon>
        <taxon>Pseudomonadati</taxon>
        <taxon>Lentisphaerota</taxon>
        <taxon>Oligosphaeria</taxon>
        <taxon>Oligosphaerales</taxon>
        <taxon>Oligosphaeraceae</taxon>
        <taxon>Oligosphaera</taxon>
    </lineage>
</organism>
<name>A0AAE4AP56_9BACT</name>
<protein>
    <submittedName>
        <fullName evidence="4">Inosine-uridine nucleoside N-ribohydrolase</fullName>
    </submittedName>
</protein>
<dbReference type="Proteomes" id="UP001238163">
    <property type="component" value="Unassembled WGS sequence"/>
</dbReference>
<gene>
    <name evidence="4" type="ORF">J3R75_002277</name>
</gene>
<dbReference type="EMBL" id="JAUSVL010000001">
    <property type="protein sequence ID" value="MDQ0290170.1"/>
    <property type="molecule type" value="Genomic_DNA"/>
</dbReference>
<dbReference type="SUPFAM" id="SSF53590">
    <property type="entry name" value="Nucleoside hydrolase"/>
    <property type="match status" value="1"/>
</dbReference>
<keyword evidence="5" id="KW-1185">Reference proteome</keyword>
<dbReference type="PANTHER" id="PTHR12304:SF4">
    <property type="entry name" value="URIDINE NUCLEOSIDASE"/>
    <property type="match status" value="1"/>
</dbReference>